<feature type="chain" id="PRO_5041921750" description="F-box domain-containing protein" evidence="2">
    <location>
        <begin position="21"/>
        <end position="1027"/>
    </location>
</feature>
<evidence type="ECO:0000313" key="5">
    <source>
        <dbReference type="Proteomes" id="UP001295794"/>
    </source>
</evidence>
<dbReference type="Pfam" id="PF12937">
    <property type="entry name" value="F-box-like"/>
    <property type="match status" value="1"/>
</dbReference>
<dbReference type="Gene3D" id="3.20.20.80">
    <property type="entry name" value="Glycosidases"/>
    <property type="match status" value="1"/>
</dbReference>
<comment type="caution">
    <text evidence="4">The sequence shown here is derived from an EMBL/GenBank/DDBJ whole genome shotgun (WGS) entry which is preliminary data.</text>
</comment>
<protein>
    <recommendedName>
        <fullName evidence="3">F-box domain-containing protein</fullName>
    </recommendedName>
</protein>
<dbReference type="PANTHER" id="PTHR10353:SF53">
    <property type="entry name" value="BETA-1,4-GLUCOSIDASE (EUROFUNG)"/>
    <property type="match status" value="1"/>
</dbReference>
<dbReference type="PANTHER" id="PTHR10353">
    <property type="entry name" value="GLYCOSYL HYDROLASE"/>
    <property type="match status" value="1"/>
</dbReference>
<dbReference type="EMBL" id="CAVNYO010000412">
    <property type="protein sequence ID" value="CAK5276679.1"/>
    <property type="molecule type" value="Genomic_DNA"/>
</dbReference>
<evidence type="ECO:0000259" key="3">
    <source>
        <dbReference type="Pfam" id="PF12937"/>
    </source>
</evidence>
<dbReference type="AlphaFoldDB" id="A0AAD2HKQ1"/>
<dbReference type="PRINTS" id="PR00131">
    <property type="entry name" value="GLHYDRLASE1"/>
</dbReference>
<feature type="signal peptide" evidence="2">
    <location>
        <begin position="1"/>
        <end position="20"/>
    </location>
</feature>
<accession>A0AAD2HKQ1</accession>
<dbReference type="Pfam" id="PF00232">
    <property type="entry name" value="Glyco_hydro_1"/>
    <property type="match status" value="1"/>
</dbReference>
<organism evidence="4 5">
    <name type="scientific">Mycena citricolor</name>
    <dbReference type="NCBI Taxonomy" id="2018698"/>
    <lineage>
        <taxon>Eukaryota</taxon>
        <taxon>Fungi</taxon>
        <taxon>Dikarya</taxon>
        <taxon>Basidiomycota</taxon>
        <taxon>Agaricomycotina</taxon>
        <taxon>Agaricomycetes</taxon>
        <taxon>Agaricomycetidae</taxon>
        <taxon>Agaricales</taxon>
        <taxon>Marasmiineae</taxon>
        <taxon>Mycenaceae</taxon>
        <taxon>Mycena</taxon>
    </lineage>
</organism>
<proteinExistence type="predicted"/>
<dbReference type="InterPro" id="IPR001360">
    <property type="entry name" value="Glyco_hydro_1"/>
</dbReference>
<evidence type="ECO:0000256" key="2">
    <source>
        <dbReference type="SAM" id="SignalP"/>
    </source>
</evidence>
<keyword evidence="5" id="KW-1185">Reference proteome</keyword>
<evidence type="ECO:0000313" key="4">
    <source>
        <dbReference type="EMBL" id="CAK5276679.1"/>
    </source>
</evidence>
<dbReference type="CDD" id="cd09917">
    <property type="entry name" value="F-box_SF"/>
    <property type="match status" value="1"/>
</dbReference>
<dbReference type="GO" id="GO:0005975">
    <property type="term" value="P:carbohydrate metabolic process"/>
    <property type="evidence" value="ECO:0007669"/>
    <property type="project" value="InterPro"/>
</dbReference>
<dbReference type="Proteomes" id="UP001295794">
    <property type="component" value="Unassembled WGS sequence"/>
</dbReference>
<dbReference type="InterPro" id="IPR017853">
    <property type="entry name" value="GH"/>
</dbReference>
<feature type="region of interest" description="Disordered" evidence="1">
    <location>
        <begin position="1004"/>
        <end position="1027"/>
    </location>
</feature>
<sequence>MMYSRAWLLFVLSTTAGGWTASLSAAKTSIPASSAAHITSTISAPVSTITANAPPVGSIPRDYSPAGLERLWDIVGSIEPPPFTTTRVPTSTKIQLPASPPPLYPSFFSPAPKDILPHLKFPPGFKFGIDTAAFQVEGAAKSEGKGPTMWDWCGHLPGCIFDNSTGDIVDLQYFLYKEDVVRVAALGITAHSFSISWARIFPFGAADSPLNKQGLQHYSDLIDYHWEQGERRSHKSLVHWDVPLALLAHYGGFTSPKIVDDFVHYAKTVFKAYNGRIKTWYTFNEPRVFCAFFIDPPFSNLLAPGVNASMAPYVCTYNLMKAHTATVKAFREMGISGEIGFKSDDFIGVPWRANSTEDALAVERHAAFRIGAFADPAYTTGDWPKILTDTLPPDYLPRFTPQEIKDNLGTADFFATDCYRSQYVVAPAEGIDACVANSSHPLWPECHDVVLFDSSNAGWAVGVSADPRSSWLQATPNTLRGLLKGLHTRWPSKKMYVSEFGMSEPFEWAWTDLFRITARLFFFAEDVARTNYYMTYLGEIMLSIHEDGVPISGAFAWAMLDNLEWNDGIRTRFGIQYVNYTTLERVYKRSAFALGAKQDKSFMCDVAVTPLEFQIVPSLEVDLDGKSPVQCSPMIEWSTPARRSGHRSLSLIPNEVYLEIFAYLEPRDGYGTLDASQSNQTFVNLSRVCRFFCAASLTALYRRVRFSARNEDHTTRTRGMNPDALCALLVRRPPRDAMDTFGRSSASEIEWAKMIASWVRECVFDGWAEPRGRIPYAHLFLERNWRAMRSMSGLTALTLRSTPVTKALLRTLSALSGTLKRLSLRACAFKIVLTDKQIQWLDSLRLDVLEVFETFESWEDIPLEAIRLKDVVEFRTDSWPYAEHFLKSSYSRLRCLELHDVSDIPLLLRFLEKTPTLHALTVQSIMTDHSETPRVELDSETLPQLDALTVPPMLLQVLSRGTVRTLSLLGEESHLYDEEIGFFPTLRALTETDLASLFRSEAPAAQSLSELDQPSPLLRSSKLRKAP</sequence>
<evidence type="ECO:0000256" key="1">
    <source>
        <dbReference type="SAM" id="MobiDB-lite"/>
    </source>
</evidence>
<feature type="domain" description="F-box" evidence="3">
    <location>
        <begin position="650"/>
        <end position="706"/>
    </location>
</feature>
<gene>
    <name evidence="4" type="ORF">MYCIT1_LOCUS25139</name>
</gene>
<keyword evidence="2" id="KW-0732">Signal</keyword>
<dbReference type="Gene3D" id="3.80.10.10">
    <property type="entry name" value="Ribonuclease Inhibitor"/>
    <property type="match status" value="1"/>
</dbReference>
<dbReference type="InterPro" id="IPR001810">
    <property type="entry name" value="F-box_dom"/>
</dbReference>
<dbReference type="GO" id="GO:0008422">
    <property type="term" value="F:beta-glucosidase activity"/>
    <property type="evidence" value="ECO:0007669"/>
    <property type="project" value="TreeGrafter"/>
</dbReference>
<dbReference type="InterPro" id="IPR032675">
    <property type="entry name" value="LRR_dom_sf"/>
</dbReference>
<dbReference type="SUPFAM" id="SSF51445">
    <property type="entry name" value="(Trans)glycosidases"/>
    <property type="match status" value="1"/>
</dbReference>
<name>A0AAD2HKQ1_9AGAR</name>
<reference evidence="4" key="1">
    <citation type="submission" date="2023-11" db="EMBL/GenBank/DDBJ databases">
        <authorList>
            <person name="De Vega J J."/>
            <person name="De Vega J J."/>
        </authorList>
    </citation>
    <scope>NUCLEOTIDE SEQUENCE</scope>
</reference>